<dbReference type="PANTHER" id="PTHR46844">
    <property type="entry name" value="SLR5058 PROTEIN"/>
    <property type="match status" value="1"/>
</dbReference>
<dbReference type="PANTHER" id="PTHR46844:SF1">
    <property type="entry name" value="SLR5058 PROTEIN"/>
    <property type="match status" value="1"/>
</dbReference>
<dbReference type="EMBL" id="CP072800">
    <property type="protein sequence ID" value="QTR51184.1"/>
    <property type="molecule type" value="Genomic_DNA"/>
</dbReference>
<keyword evidence="3" id="KW-1185">Reference proteome</keyword>
<evidence type="ECO:0000313" key="2">
    <source>
        <dbReference type="EMBL" id="QTR51184.1"/>
    </source>
</evidence>
<dbReference type="SUPFAM" id="SSF52540">
    <property type="entry name" value="P-loop containing nucleoside triphosphate hydrolases"/>
    <property type="match status" value="1"/>
</dbReference>
<protein>
    <submittedName>
        <fullName evidence="2">NACHT domain-containing protein</fullName>
    </submittedName>
</protein>
<feature type="domain" description="NACHT" evidence="1">
    <location>
        <begin position="317"/>
        <end position="449"/>
    </location>
</feature>
<evidence type="ECO:0000313" key="3">
    <source>
        <dbReference type="Proteomes" id="UP000672027"/>
    </source>
</evidence>
<dbReference type="RefSeq" id="WP_210229372.1">
    <property type="nucleotide sequence ID" value="NZ_CP072800.1"/>
</dbReference>
<dbReference type="InterPro" id="IPR007560">
    <property type="entry name" value="Restrct_endonuc_IV_Mrr"/>
</dbReference>
<dbReference type="InterPro" id="IPR007111">
    <property type="entry name" value="NACHT_NTPase"/>
</dbReference>
<dbReference type="PROSITE" id="PS50837">
    <property type="entry name" value="NACHT"/>
    <property type="match status" value="1"/>
</dbReference>
<dbReference type="InterPro" id="IPR027417">
    <property type="entry name" value="P-loop_NTPase"/>
</dbReference>
<dbReference type="Gene3D" id="3.40.50.300">
    <property type="entry name" value="P-loop containing nucleotide triphosphate hydrolases"/>
    <property type="match status" value="1"/>
</dbReference>
<dbReference type="Pfam" id="PF05729">
    <property type="entry name" value="NACHT"/>
    <property type="match status" value="1"/>
</dbReference>
<sequence length="814" mass="92284">MKLRNIEVLEKDNNKKGDLFGRLMSDLFHSLGYDEPRLNIHKSGRELDLSAYHRTELKIAIAECKAHTETIGGADINKFAGVIDLEKRKNRKNKITKKYNIVGYFISLSGFKETAIEQENEVDDSRIILVKPEKIVEELVRGRIIVSKEKAIASILSLPPNLTLLAYVDLLAYEKGWVWAIYFSDSDGQQPSHFALVHAEGKLLIGNLAENIITIDNSIKGIFNGLLLINNSELADTIEKSLNDTSSKYFKYLENELGEIQFEGLPTDKESGSVKVKLENIFIPLHFTQNRQEIKKENLDLNLKDRASIGEILNKKSSIAILARPGGGKSTLIKRIAIAYAFPERRNQVNDSLPDKNWFPIFLRCRELGNKVTLSITDIINNIPSRAEIPSCASSFSTLVSRALQNGNALLLVDGLDEISEDKYRITFANQLRTFIATYPALNIIITSREAGFRVVAGSLASYCDNYTVSNLNNAEIESLCVKWHKAVIDESENTVKEANKLSELILNDSRIKMLAGNPLLLTTLLFVRRWAGYLPTKRSVLYQEMIKLLLVTWNVEGHEMLDIEEAEPQLAFIAYWMTKNGQQTISEHELKDCLIDARKQMPEILGYTNISPTEFIKRVESRSSLLIMSGHKQLESGHTIAIYEFLHLSFQEYLTAKAIVKKFMPELETKHKAIDIIKPNLNNKNWKEVIPLTAVLLERETKDLIEYLVKESQIIASKDRKEITSSDRLAPSLLGSCLANEIQVNPDLLGRAIEWYAKSKYTIRDQNTLEIILKNKFGNVFKNTIKNAFFEKYDDKNSPPLGSTLAEIFFFES</sequence>
<proteinExistence type="predicted"/>
<dbReference type="Proteomes" id="UP000672027">
    <property type="component" value="Chromosome"/>
</dbReference>
<reference evidence="2 3" key="1">
    <citation type="submission" date="2021-04" db="EMBL/GenBank/DDBJ databases">
        <title>Genomics, taxonomy and metabolism of representatives of sulfur bacteria of the genus Thiothrix: Thiothrix fructosivorans QT, Thiothrix unzii A1T and three new species, Thiothrix subterranea sp. nov., Thiothrix litoralis sp. nov. and 'Candidatus Thiothrix anitrata' sp. nov.</title>
        <authorList>
            <person name="Ravin N.V."/>
            <person name="Smolyakov D."/>
            <person name="Rudenko T.S."/>
            <person name="Mardanov A.V."/>
            <person name="Beletsky A.V."/>
            <person name="Markov N.D."/>
            <person name="Fomenkov A.I."/>
            <person name="Roberts R.J."/>
            <person name="Karnachuk O.V."/>
            <person name="Novikov A."/>
            <person name="Grabovich M.Y."/>
        </authorList>
    </citation>
    <scope>NUCLEOTIDE SEQUENCE [LARGE SCALE GENOMIC DNA]</scope>
    <source>
        <strain evidence="2 3">A52</strain>
    </source>
</reference>
<accession>A0ABX7X5Q0</accession>
<evidence type="ECO:0000259" key="1">
    <source>
        <dbReference type="PROSITE" id="PS50837"/>
    </source>
</evidence>
<gene>
    <name evidence="2" type="ORF">J8380_06440</name>
</gene>
<dbReference type="Pfam" id="PF04471">
    <property type="entry name" value="Mrr_cat"/>
    <property type="match status" value="1"/>
</dbReference>
<name>A0ABX7X5Q0_9GAMM</name>
<organism evidence="2 3">
    <name type="scientific">Candidatus Thiothrix anitrata</name>
    <dbReference type="NCBI Taxonomy" id="2823902"/>
    <lineage>
        <taxon>Bacteria</taxon>
        <taxon>Pseudomonadati</taxon>
        <taxon>Pseudomonadota</taxon>
        <taxon>Gammaproteobacteria</taxon>
        <taxon>Thiotrichales</taxon>
        <taxon>Thiotrichaceae</taxon>
        <taxon>Thiothrix</taxon>
    </lineage>
</organism>